<gene>
    <name evidence="1" type="ORF">SAMN02745163_02816</name>
</gene>
<dbReference type="Gene3D" id="3.40.50.620">
    <property type="entry name" value="HUPs"/>
    <property type="match status" value="1"/>
</dbReference>
<dbReference type="SUPFAM" id="SSF52402">
    <property type="entry name" value="Adenine nucleotide alpha hydrolases-like"/>
    <property type="match status" value="1"/>
</dbReference>
<sequence length="358" mass="41792">MNRCIKCGLAFDYPESHSEIIDDTCLYCKDFNKKIFLGEDTLIDRLQNYEKIGVSVSGGKDSIYVWYWLVSKFGSNRVIAFNHNKGKAVDPIASENILRAQKILKSEVVVIYDSEFYPRFVKNLSTYIKNPNPAIARAVLCSGCRYGISQRIFDEAKKYDVNCIVNGSSYLEKVPFKSYHMKQYGDGSEIRGLLKGLYETDEYLSKENLEIIIRDHFYSHEINLSNQKNSANIDYINFFDYLENDIKRIKSIVTSKLDWKHPKNSDWHFDCIIEKFKNYFYLIEYGYSEVDFKYSEMVRYGLLSRDEAISLLKEDNEKMLNSFNDLVDTLVKLEVDFETIVAFKNLHNSKIELICNCN</sequence>
<name>A0A1M6N7G8_9CLOT</name>
<protein>
    <submittedName>
        <fullName evidence="1">tRNA(Ile)-lysidine synthase TilS/MesJ</fullName>
    </submittedName>
</protein>
<reference evidence="1 2" key="1">
    <citation type="submission" date="2016-11" db="EMBL/GenBank/DDBJ databases">
        <authorList>
            <person name="Jaros S."/>
            <person name="Januszkiewicz K."/>
            <person name="Wedrychowicz H."/>
        </authorList>
    </citation>
    <scope>NUCLEOTIDE SEQUENCE [LARGE SCALE GENOMIC DNA]</scope>
    <source>
        <strain evidence="1 2">DSM 21758</strain>
    </source>
</reference>
<dbReference type="InterPro" id="IPR014729">
    <property type="entry name" value="Rossmann-like_a/b/a_fold"/>
</dbReference>
<keyword evidence="2" id="KW-1185">Reference proteome</keyword>
<dbReference type="EMBL" id="FQZB01000012">
    <property type="protein sequence ID" value="SHJ91643.1"/>
    <property type="molecule type" value="Genomic_DNA"/>
</dbReference>
<dbReference type="Proteomes" id="UP000184310">
    <property type="component" value="Unassembled WGS sequence"/>
</dbReference>
<accession>A0A1M6N7G8</accession>
<organism evidence="1 2">
    <name type="scientific">Clostridium cavendishii DSM 21758</name>
    <dbReference type="NCBI Taxonomy" id="1121302"/>
    <lineage>
        <taxon>Bacteria</taxon>
        <taxon>Bacillati</taxon>
        <taxon>Bacillota</taxon>
        <taxon>Clostridia</taxon>
        <taxon>Eubacteriales</taxon>
        <taxon>Clostridiaceae</taxon>
        <taxon>Clostridium</taxon>
    </lineage>
</organism>
<dbReference type="RefSeq" id="WP_072988923.1">
    <property type="nucleotide sequence ID" value="NZ_FQZB01000012.1"/>
</dbReference>
<evidence type="ECO:0000313" key="1">
    <source>
        <dbReference type="EMBL" id="SHJ91643.1"/>
    </source>
</evidence>
<dbReference type="STRING" id="1121302.SAMN02745163_02816"/>
<evidence type="ECO:0000313" key="2">
    <source>
        <dbReference type="Proteomes" id="UP000184310"/>
    </source>
</evidence>
<dbReference type="OrthoDB" id="702at2"/>
<dbReference type="AlphaFoldDB" id="A0A1M6N7G8"/>
<proteinExistence type="predicted"/>